<reference evidence="9 10" key="1">
    <citation type="submission" date="2020-04" db="EMBL/GenBank/DDBJ databases">
        <title>Genome sequencing of novel species.</title>
        <authorList>
            <person name="Heo J."/>
            <person name="Kim S.-J."/>
            <person name="Kim J.-S."/>
            <person name="Hong S.-B."/>
            <person name="Kwon S.-W."/>
        </authorList>
    </citation>
    <scope>NUCLEOTIDE SEQUENCE [LARGE SCALE GENOMIC DNA]</scope>
    <source>
        <strain evidence="9 10">MFER-1</strain>
    </source>
</reference>
<accession>A0A7Z2ZRM8</accession>
<dbReference type="Pfam" id="PF01416">
    <property type="entry name" value="PseudoU_synth_1"/>
    <property type="match status" value="2"/>
</dbReference>
<dbReference type="Gene3D" id="3.30.70.660">
    <property type="entry name" value="Pseudouridine synthase I, catalytic domain, C-terminal subdomain"/>
    <property type="match status" value="1"/>
</dbReference>
<dbReference type="RefSeq" id="WP_169284474.1">
    <property type="nucleotide sequence ID" value="NZ_CP051680.1"/>
</dbReference>
<comment type="catalytic activity">
    <reaction evidence="4 7">
        <text>uridine(38/39/40) in tRNA = pseudouridine(38/39/40) in tRNA</text>
        <dbReference type="Rhea" id="RHEA:22376"/>
        <dbReference type="Rhea" id="RHEA-COMP:10085"/>
        <dbReference type="Rhea" id="RHEA-COMP:10087"/>
        <dbReference type="ChEBI" id="CHEBI:65314"/>
        <dbReference type="ChEBI" id="CHEBI:65315"/>
        <dbReference type="EC" id="5.4.99.12"/>
    </reaction>
</comment>
<evidence type="ECO:0000256" key="5">
    <source>
        <dbReference type="PIRSR" id="PIRSR001430-1"/>
    </source>
</evidence>
<name>A0A7Z2ZRM8_9BACL</name>
<dbReference type="EC" id="5.4.99.12" evidence="4"/>
<dbReference type="InterPro" id="IPR020095">
    <property type="entry name" value="PsdUridine_synth_TruA_C"/>
</dbReference>
<dbReference type="PANTHER" id="PTHR11142:SF0">
    <property type="entry name" value="TRNA PSEUDOURIDINE SYNTHASE-LIKE 1"/>
    <property type="match status" value="1"/>
</dbReference>
<dbReference type="PIRSF" id="PIRSF001430">
    <property type="entry name" value="tRNA_psdUrid_synth"/>
    <property type="match status" value="1"/>
</dbReference>
<keyword evidence="10" id="KW-1185">Reference proteome</keyword>
<dbReference type="NCBIfam" id="TIGR00071">
    <property type="entry name" value="hisT_truA"/>
    <property type="match status" value="1"/>
</dbReference>
<evidence type="ECO:0000256" key="1">
    <source>
        <dbReference type="ARBA" id="ARBA00009375"/>
    </source>
</evidence>
<dbReference type="InterPro" id="IPR001406">
    <property type="entry name" value="PsdUridine_synth_TruA"/>
</dbReference>
<dbReference type="Proteomes" id="UP000502248">
    <property type="component" value="Chromosome"/>
</dbReference>
<evidence type="ECO:0000256" key="3">
    <source>
        <dbReference type="ARBA" id="ARBA00023235"/>
    </source>
</evidence>
<feature type="binding site" evidence="4 6">
    <location>
        <position position="110"/>
    </location>
    <ligand>
        <name>substrate</name>
    </ligand>
</feature>
<comment type="function">
    <text evidence="4">Formation of pseudouridine at positions 38, 39 and 40 in the anticodon stem and loop of transfer RNAs.</text>
</comment>
<dbReference type="InterPro" id="IPR020103">
    <property type="entry name" value="PsdUridine_synth_cat_dom_sf"/>
</dbReference>
<dbReference type="HAMAP" id="MF_00171">
    <property type="entry name" value="TruA"/>
    <property type="match status" value="1"/>
</dbReference>
<dbReference type="CDD" id="cd02570">
    <property type="entry name" value="PseudoU_synth_EcTruA"/>
    <property type="match status" value="1"/>
</dbReference>
<dbReference type="GO" id="GO:0031119">
    <property type="term" value="P:tRNA pseudouridine synthesis"/>
    <property type="evidence" value="ECO:0007669"/>
    <property type="project" value="UniProtKB-UniRule"/>
</dbReference>
<dbReference type="KEGG" id="cheb:HH215_19040"/>
<dbReference type="InterPro" id="IPR020094">
    <property type="entry name" value="TruA/RsuA/RluB/E/F_N"/>
</dbReference>
<evidence type="ECO:0000256" key="2">
    <source>
        <dbReference type="ARBA" id="ARBA00022694"/>
    </source>
</evidence>
<evidence type="ECO:0000259" key="8">
    <source>
        <dbReference type="Pfam" id="PF01416"/>
    </source>
</evidence>
<dbReference type="GO" id="GO:0003723">
    <property type="term" value="F:RNA binding"/>
    <property type="evidence" value="ECO:0007669"/>
    <property type="project" value="InterPro"/>
</dbReference>
<dbReference type="InterPro" id="IPR020097">
    <property type="entry name" value="PsdUridine_synth_TruA_a/b_dom"/>
</dbReference>
<dbReference type="FunFam" id="3.30.70.580:FF:000001">
    <property type="entry name" value="tRNA pseudouridine synthase A"/>
    <property type="match status" value="1"/>
</dbReference>
<gene>
    <name evidence="4 9" type="primary">truA</name>
    <name evidence="9" type="ORF">HH215_19040</name>
</gene>
<dbReference type="PANTHER" id="PTHR11142">
    <property type="entry name" value="PSEUDOURIDYLATE SYNTHASE"/>
    <property type="match status" value="1"/>
</dbReference>
<sequence length="286" mass="32483">MRNIALIVSYDGTEYSGFQSQPKGNTIQDKLEEAIFLLSGERVKLTGSGRTDAGVHARCQIVNFPTSSSIPIERWTIALNTRLPNDIVVQRAFNVPEDFHSRRRALRKTYRYTINCNRIPDLFRRRYEFHHPTPLDFNAMNSGLQHLLGKHDFSSFTSPLSTKPSHIRTILEVKLEVEKESTSQLTYLANDDNREWDERHYPGKQRGIIHLYVTGTGFLYNMVRIIAGTLIQVGEGKRTAEDMGFILAARNRAKAGPTAVPQGLSLWDVVYDGLDVGSMREPFLDN</sequence>
<comment type="subunit">
    <text evidence="4">Homodimer.</text>
</comment>
<evidence type="ECO:0000256" key="4">
    <source>
        <dbReference type="HAMAP-Rule" id="MF_00171"/>
    </source>
</evidence>
<dbReference type="SUPFAM" id="SSF55120">
    <property type="entry name" value="Pseudouridine synthase"/>
    <property type="match status" value="1"/>
</dbReference>
<evidence type="ECO:0000313" key="10">
    <source>
        <dbReference type="Proteomes" id="UP000502248"/>
    </source>
</evidence>
<feature type="domain" description="Pseudouridine synthase I TruA alpha/beta" evidence="8">
    <location>
        <begin position="145"/>
        <end position="272"/>
    </location>
</feature>
<protein>
    <recommendedName>
        <fullName evidence="4">tRNA pseudouridine synthase A</fullName>
        <ecNumber evidence="4">5.4.99.12</ecNumber>
    </recommendedName>
    <alternativeName>
        <fullName evidence="4">tRNA pseudouridine(38-40) synthase</fullName>
    </alternativeName>
    <alternativeName>
        <fullName evidence="4">tRNA pseudouridylate synthase I</fullName>
    </alternativeName>
    <alternativeName>
        <fullName evidence="4">tRNA-uridine isomerase I</fullName>
    </alternativeName>
</protein>
<dbReference type="Gene3D" id="3.30.70.580">
    <property type="entry name" value="Pseudouridine synthase I, catalytic domain, N-terminal subdomain"/>
    <property type="match status" value="1"/>
</dbReference>
<feature type="active site" description="Nucleophile" evidence="4 5">
    <location>
        <position position="52"/>
    </location>
</feature>
<comment type="similarity">
    <text evidence="1 4 7">Belongs to the tRNA pseudouridine synthase TruA family.</text>
</comment>
<evidence type="ECO:0000256" key="6">
    <source>
        <dbReference type="PIRSR" id="PIRSR001430-2"/>
    </source>
</evidence>
<feature type="domain" description="Pseudouridine synthase I TruA alpha/beta" evidence="8">
    <location>
        <begin position="7"/>
        <end position="101"/>
    </location>
</feature>
<comment type="caution">
    <text evidence="4">Lacks conserved residue(s) required for the propagation of feature annotation.</text>
</comment>
<dbReference type="AlphaFoldDB" id="A0A7Z2ZRM8"/>
<evidence type="ECO:0000256" key="7">
    <source>
        <dbReference type="RuleBase" id="RU003792"/>
    </source>
</evidence>
<dbReference type="EMBL" id="CP051680">
    <property type="protein sequence ID" value="QJD88237.1"/>
    <property type="molecule type" value="Genomic_DNA"/>
</dbReference>
<evidence type="ECO:0000313" key="9">
    <source>
        <dbReference type="EMBL" id="QJD88237.1"/>
    </source>
</evidence>
<dbReference type="GO" id="GO:0160147">
    <property type="term" value="F:tRNA pseudouridine(38-40) synthase activity"/>
    <property type="evidence" value="ECO:0007669"/>
    <property type="project" value="UniProtKB-EC"/>
</dbReference>
<proteinExistence type="inferred from homology"/>
<organism evidence="9 10">
    <name type="scientific">Cohnella herbarum</name>
    <dbReference type="NCBI Taxonomy" id="2728023"/>
    <lineage>
        <taxon>Bacteria</taxon>
        <taxon>Bacillati</taxon>
        <taxon>Bacillota</taxon>
        <taxon>Bacilli</taxon>
        <taxon>Bacillales</taxon>
        <taxon>Paenibacillaceae</taxon>
        <taxon>Cohnella</taxon>
    </lineage>
</organism>
<keyword evidence="3 4" id="KW-0413">Isomerase</keyword>
<keyword evidence="2 4" id="KW-0819">tRNA processing</keyword>